<gene>
    <name evidence="2" type="ORF">DPMN_141464</name>
</gene>
<dbReference type="EMBL" id="JAIWYP010000006">
    <property type="protein sequence ID" value="KAH3813016.1"/>
    <property type="molecule type" value="Genomic_DNA"/>
</dbReference>
<evidence type="ECO:0000259" key="1">
    <source>
        <dbReference type="Pfam" id="PF26129"/>
    </source>
</evidence>
<proteinExistence type="predicted"/>
<evidence type="ECO:0000313" key="2">
    <source>
        <dbReference type="EMBL" id="KAH3813016.1"/>
    </source>
</evidence>
<dbReference type="AlphaFoldDB" id="A0A9D4G9F6"/>
<dbReference type="Pfam" id="PF26129">
    <property type="entry name" value="Vwde"/>
    <property type="match status" value="1"/>
</dbReference>
<evidence type="ECO:0000313" key="3">
    <source>
        <dbReference type="Proteomes" id="UP000828390"/>
    </source>
</evidence>
<protein>
    <recommendedName>
        <fullName evidence="1">Vwde helical domain-containing protein</fullName>
    </recommendedName>
</protein>
<feature type="domain" description="Vwde helical" evidence="1">
    <location>
        <begin position="102"/>
        <end position="168"/>
    </location>
</feature>
<keyword evidence="3" id="KW-1185">Reference proteome</keyword>
<organism evidence="2 3">
    <name type="scientific">Dreissena polymorpha</name>
    <name type="common">Zebra mussel</name>
    <name type="synonym">Mytilus polymorpha</name>
    <dbReference type="NCBI Taxonomy" id="45954"/>
    <lineage>
        <taxon>Eukaryota</taxon>
        <taxon>Metazoa</taxon>
        <taxon>Spiralia</taxon>
        <taxon>Lophotrochozoa</taxon>
        <taxon>Mollusca</taxon>
        <taxon>Bivalvia</taxon>
        <taxon>Autobranchia</taxon>
        <taxon>Heteroconchia</taxon>
        <taxon>Euheterodonta</taxon>
        <taxon>Imparidentia</taxon>
        <taxon>Neoheterodontei</taxon>
        <taxon>Myida</taxon>
        <taxon>Dreissenoidea</taxon>
        <taxon>Dreissenidae</taxon>
        <taxon>Dreissena</taxon>
    </lineage>
</organism>
<sequence>MIGEKSLSQEFDVILEVRKLYEHDFFDNYILPPIKQGNTAMLIVIRIPSRSITGADKTRNMSELLTAKSHPYCVVTVAVRTGGDVYVIDLDMTVRSRRSKTVIDFDTARQLCVEQMNTTTVQLCLTVPGLDIDSYYDDCASDYLASNSMEWVQIHIEGIKQTCIQYLEFHKPISPEIIRNVTLIDEYKTNATSVSTTSAPILDPDSVTEL</sequence>
<dbReference type="InterPro" id="IPR058727">
    <property type="entry name" value="Helical_Vwde"/>
</dbReference>
<reference evidence="2" key="2">
    <citation type="submission" date="2020-11" db="EMBL/GenBank/DDBJ databases">
        <authorList>
            <person name="McCartney M.A."/>
            <person name="Auch B."/>
            <person name="Kono T."/>
            <person name="Mallez S."/>
            <person name="Becker A."/>
            <person name="Gohl D.M."/>
            <person name="Silverstein K.A.T."/>
            <person name="Koren S."/>
            <person name="Bechman K.B."/>
            <person name="Herman A."/>
            <person name="Abrahante J.E."/>
            <person name="Garbe J."/>
        </authorList>
    </citation>
    <scope>NUCLEOTIDE SEQUENCE</scope>
    <source>
        <strain evidence="2">Duluth1</strain>
        <tissue evidence="2">Whole animal</tissue>
    </source>
</reference>
<accession>A0A9D4G9F6</accession>
<dbReference type="Proteomes" id="UP000828390">
    <property type="component" value="Unassembled WGS sequence"/>
</dbReference>
<name>A0A9D4G9F6_DREPO</name>
<reference evidence="2" key="1">
    <citation type="journal article" date="2019" name="bioRxiv">
        <title>The Genome of the Zebra Mussel, Dreissena polymorpha: A Resource for Invasive Species Research.</title>
        <authorList>
            <person name="McCartney M.A."/>
            <person name="Auch B."/>
            <person name="Kono T."/>
            <person name="Mallez S."/>
            <person name="Zhang Y."/>
            <person name="Obille A."/>
            <person name="Becker A."/>
            <person name="Abrahante J.E."/>
            <person name="Garbe J."/>
            <person name="Badalamenti J.P."/>
            <person name="Herman A."/>
            <person name="Mangelson H."/>
            <person name="Liachko I."/>
            <person name="Sullivan S."/>
            <person name="Sone E.D."/>
            <person name="Koren S."/>
            <person name="Silverstein K.A.T."/>
            <person name="Beckman K.B."/>
            <person name="Gohl D.M."/>
        </authorList>
    </citation>
    <scope>NUCLEOTIDE SEQUENCE</scope>
    <source>
        <strain evidence="2">Duluth1</strain>
        <tissue evidence="2">Whole animal</tissue>
    </source>
</reference>
<comment type="caution">
    <text evidence="2">The sequence shown here is derived from an EMBL/GenBank/DDBJ whole genome shotgun (WGS) entry which is preliminary data.</text>
</comment>